<proteinExistence type="inferred from homology"/>
<dbReference type="PROSITE" id="PS50263">
    <property type="entry name" value="CN_HYDROLASE"/>
    <property type="match status" value="1"/>
</dbReference>
<dbReference type="InterPro" id="IPR044149">
    <property type="entry name" value="Nitrilases_CHs"/>
</dbReference>
<feature type="signal peptide" evidence="3">
    <location>
        <begin position="1"/>
        <end position="18"/>
    </location>
</feature>
<feature type="domain" description="CN hydrolase" evidence="4">
    <location>
        <begin position="223"/>
        <end position="623"/>
    </location>
</feature>
<dbReference type="EMBL" id="QVQW01000027">
    <property type="protein sequence ID" value="RKU44759.1"/>
    <property type="molecule type" value="Genomic_DNA"/>
</dbReference>
<sequence length="659" mass="72611">MRLVTTLVALAAACITLAAPASERASSTGLKGKVEPRAGLHERRGNVFDMKFGLVNAAGAWGTIKPGSYLDHKLPPVPPKHYFVLCDRNVTFRGKRNMQHMMSDCNKIRKNYLADPQAPMYWLYDKSRQRTGLVVATYGHCQFKLTYHRHQSFYFGNQDLVDIIGEAVKRDSNYGTIGSCTNHHPYDELNTKHWAREIYWRLDWLKEPATLPDLPPLIGTAHPKIRLGTASPSSLSTTAETLPYVAALARRAAAQGIDILLLPEAFIGGYPRGTAFGCVVGGRSDEGRDEYLAYFREAVDLGDVVGDGGAGGGDAWVKRELNGKKRDGEELERRGDGRREELERIAKETGVFIVVGLIERAGGSLYCSVVYVCPNLGMIGKRRKVMPTATERLIWAQGSPATLKAISTTIKGVRINLAAAICWENYMPLLRQSLYAQNINLYLAPTADGRDTWLSLMRTIGMEGRCFVVSSNMCIRDKSQDSSAVHGQQQHDDETEETSTRDRGPSSTKRRNSCLTEDGFEIALPSPAPHKSKSNRRRSVFDEDGNEIVLCHTEDNEGGGSANKTEGTSSRQKLVKQLTSQANTSNTSFLSRGGSSIVTPFGDVIAGPQWEDEDGIIFADVDFDDCIRGRLDLDTAGSYSRNDAFKLTVQGLDMAPLPY</sequence>
<dbReference type="Proteomes" id="UP000275385">
    <property type="component" value="Unassembled WGS sequence"/>
</dbReference>
<dbReference type="Pfam" id="PF00795">
    <property type="entry name" value="CN_hydrolase"/>
    <property type="match status" value="1"/>
</dbReference>
<comment type="similarity">
    <text evidence="1">Belongs to the carbon-nitrogen hydrolase superfamily. Nitrilase family.</text>
</comment>
<name>A0A420YA51_9PEZI</name>
<protein>
    <recommendedName>
        <fullName evidence="4">CN hydrolase domain-containing protein</fullName>
    </recommendedName>
</protein>
<feature type="compositionally biased region" description="Polar residues" evidence="2">
    <location>
        <begin position="562"/>
        <end position="573"/>
    </location>
</feature>
<evidence type="ECO:0000259" key="4">
    <source>
        <dbReference type="PROSITE" id="PS50263"/>
    </source>
</evidence>
<dbReference type="AlphaFoldDB" id="A0A420YA51"/>
<feature type="region of interest" description="Disordered" evidence="2">
    <location>
        <begin position="479"/>
        <end position="539"/>
    </location>
</feature>
<evidence type="ECO:0000313" key="6">
    <source>
        <dbReference type="Proteomes" id="UP000275385"/>
    </source>
</evidence>
<dbReference type="InterPro" id="IPR029226">
    <property type="entry name" value="Ecp2-like"/>
</dbReference>
<evidence type="ECO:0000313" key="5">
    <source>
        <dbReference type="EMBL" id="RKU44759.1"/>
    </source>
</evidence>
<organism evidence="5 6">
    <name type="scientific">Coniochaeta pulveracea</name>
    <dbReference type="NCBI Taxonomy" id="177199"/>
    <lineage>
        <taxon>Eukaryota</taxon>
        <taxon>Fungi</taxon>
        <taxon>Dikarya</taxon>
        <taxon>Ascomycota</taxon>
        <taxon>Pezizomycotina</taxon>
        <taxon>Sordariomycetes</taxon>
        <taxon>Sordariomycetidae</taxon>
        <taxon>Coniochaetales</taxon>
        <taxon>Coniochaetaceae</taxon>
        <taxon>Coniochaeta</taxon>
    </lineage>
</organism>
<comment type="caution">
    <text evidence="5">The sequence shown here is derived from an EMBL/GenBank/DDBJ whole genome shotgun (WGS) entry which is preliminary data.</text>
</comment>
<reference evidence="5 6" key="1">
    <citation type="submission" date="2018-08" db="EMBL/GenBank/DDBJ databases">
        <title>Draft genome of the lignicolous fungus Coniochaeta pulveracea.</title>
        <authorList>
            <person name="Borstlap C.J."/>
            <person name="De Witt R.N."/>
            <person name="Botha A."/>
            <person name="Volschenk H."/>
        </authorList>
    </citation>
    <scope>NUCLEOTIDE SEQUENCE [LARGE SCALE GENOMIC DNA]</scope>
    <source>
        <strain evidence="5 6">CAB683</strain>
    </source>
</reference>
<dbReference type="GO" id="GO:0003824">
    <property type="term" value="F:catalytic activity"/>
    <property type="evidence" value="ECO:0007669"/>
    <property type="project" value="InterPro"/>
</dbReference>
<keyword evidence="6" id="KW-1185">Reference proteome</keyword>
<dbReference type="STRING" id="177199.A0A420YA51"/>
<evidence type="ECO:0000256" key="2">
    <source>
        <dbReference type="SAM" id="MobiDB-lite"/>
    </source>
</evidence>
<keyword evidence="3" id="KW-0732">Signal</keyword>
<evidence type="ECO:0000256" key="3">
    <source>
        <dbReference type="SAM" id="SignalP"/>
    </source>
</evidence>
<evidence type="ECO:0000256" key="1">
    <source>
        <dbReference type="ARBA" id="ARBA00008129"/>
    </source>
</evidence>
<dbReference type="InterPro" id="IPR036526">
    <property type="entry name" value="C-N_Hydrolase_sf"/>
</dbReference>
<feature type="chain" id="PRO_5019522536" description="CN hydrolase domain-containing protein" evidence="3">
    <location>
        <begin position="19"/>
        <end position="659"/>
    </location>
</feature>
<accession>A0A420YA51</accession>
<dbReference type="OrthoDB" id="10250282at2759"/>
<feature type="region of interest" description="Disordered" evidence="2">
    <location>
        <begin position="551"/>
        <end position="573"/>
    </location>
</feature>
<gene>
    <name evidence="5" type="ORF">DL546_005962</name>
</gene>
<dbReference type="PANTHER" id="PTHR46044:SF12">
    <property type="entry name" value="HYDROLASE"/>
    <property type="match status" value="1"/>
</dbReference>
<dbReference type="SUPFAM" id="SSF56317">
    <property type="entry name" value="Carbon-nitrogen hydrolase"/>
    <property type="match status" value="1"/>
</dbReference>
<dbReference type="InterPro" id="IPR003010">
    <property type="entry name" value="C-N_Hydrolase"/>
</dbReference>
<dbReference type="Gene3D" id="3.60.110.10">
    <property type="entry name" value="Carbon-nitrogen hydrolase"/>
    <property type="match status" value="1"/>
</dbReference>
<dbReference type="Pfam" id="PF14856">
    <property type="entry name" value="Hce2"/>
    <property type="match status" value="1"/>
</dbReference>
<dbReference type="PANTHER" id="PTHR46044">
    <property type="entry name" value="NITRILASE"/>
    <property type="match status" value="1"/>
</dbReference>